<dbReference type="PANTHER" id="PTHR34047">
    <property type="entry name" value="NUCLEAR INTRON MATURASE 1, MITOCHONDRIAL-RELATED"/>
    <property type="match status" value="1"/>
</dbReference>
<dbReference type="PROSITE" id="PS50878">
    <property type="entry name" value="RT_POL"/>
    <property type="match status" value="1"/>
</dbReference>
<dbReference type="Pfam" id="PF00078">
    <property type="entry name" value="RVT_1"/>
    <property type="match status" value="1"/>
</dbReference>
<gene>
    <name evidence="3" type="ORF">SAMN05421509_10758</name>
</gene>
<reference evidence="3 4" key="1">
    <citation type="submission" date="2017-08" db="EMBL/GenBank/DDBJ databases">
        <authorList>
            <person name="de Groot N.N."/>
        </authorList>
    </citation>
    <scope>NUCLEOTIDE SEQUENCE [LARGE SCALE GENOMIC DNA]</scope>
    <source>
        <strain evidence="3 4">USBA 855</strain>
    </source>
</reference>
<dbReference type="PANTHER" id="PTHR34047:SF8">
    <property type="entry name" value="PROTEIN YKFC"/>
    <property type="match status" value="1"/>
</dbReference>
<evidence type="ECO:0000313" key="3">
    <source>
        <dbReference type="EMBL" id="SOC56462.1"/>
    </source>
</evidence>
<sequence length="365" mass="43047">MYSLDEIFQAYFDCRRNKRNTRTAVQFEQRLERNLMQLHRELNSGQYRIGRSVCFVVTHPKYREVWAANFRDRIVHHVVYNRIAERFYRRFIHDSYACIPGRGVLFGAERIHKHMRSATQNWQRPAHFLQADIANFFVSIDKRVLEQLVLERIPEPELRALVSQIIWHDPTRNPIQNSPDHLFACVPPHKSLFNCGGHRGLPIGNLSSQFFANVYMNALDQYVKRTLKVRWYGRYVDDVVLIGHDPGELNRAFEAMQTFIEQRLRMRFHPNKTTRNTCDKGINFCGQILKPHRKYVRARTARSMKRAALDPERYTDPEHWAARLNSYLGHCQHAHTWRLRKQLAIDTGATFAPNLTKVKTPRKAA</sequence>
<dbReference type="InterPro" id="IPR000477">
    <property type="entry name" value="RT_dom"/>
</dbReference>
<dbReference type="RefSeq" id="WP_097023398.1">
    <property type="nucleotide sequence ID" value="NZ_OBQJ01000007.1"/>
</dbReference>
<keyword evidence="3" id="KW-0695">RNA-directed DNA polymerase</keyword>
<keyword evidence="3" id="KW-0808">Transferase</keyword>
<evidence type="ECO:0000259" key="2">
    <source>
        <dbReference type="PROSITE" id="PS50878"/>
    </source>
</evidence>
<dbReference type="Proteomes" id="UP000219023">
    <property type="component" value="Unassembled WGS sequence"/>
</dbReference>
<dbReference type="OrthoDB" id="9793236at2"/>
<dbReference type="EMBL" id="OBQJ01000007">
    <property type="protein sequence ID" value="SOC56462.1"/>
    <property type="molecule type" value="Genomic_DNA"/>
</dbReference>
<dbReference type="GO" id="GO:0003964">
    <property type="term" value="F:RNA-directed DNA polymerase activity"/>
    <property type="evidence" value="ECO:0007669"/>
    <property type="project" value="UniProtKB-KW"/>
</dbReference>
<organism evidence="3 4">
    <name type="scientific">Chromohalobacter canadensis</name>
    <dbReference type="NCBI Taxonomy" id="141389"/>
    <lineage>
        <taxon>Bacteria</taxon>
        <taxon>Pseudomonadati</taxon>
        <taxon>Pseudomonadota</taxon>
        <taxon>Gammaproteobacteria</taxon>
        <taxon>Oceanospirillales</taxon>
        <taxon>Halomonadaceae</taxon>
        <taxon>Chromohalobacter</taxon>
    </lineage>
</organism>
<evidence type="ECO:0000313" key="4">
    <source>
        <dbReference type="Proteomes" id="UP000219023"/>
    </source>
</evidence>
<evidence type="ECO:0000256" key="1">
    <source>
        <dbReference type="ARBA" id="ARBA00034120"/>
    </source>
</evidence>
<dbReference type="InterPro" id="IPR043502">
    <property type="entry name" value="DNA/RNA_pol_sf"/>
</dbReference>
<comment type="similarity">
    <text evidence="1">Belongs to the bacterial reverse transcriptase family.</text>
</comment>
<feature type="domain" description="Reverse transcriptase" evidence="2">
    <location>
        <begin position="1"/>
        <end position="289"/>
    </location>
</feature>
<keyword evidence="3" id="KW-0548">Nucleotidyltransferase</keyword>
<proteinExistence type="inferred from homology"/>
<protein>
    <submittedName>
        <fullName evidence="3">Reverse transcriptase (RNA-dependent DNA polymerase)</fullName>
    </submittedName>
</protein>
<dbReference type="SUPFAM" id="SSF56672">
    <property type="entry name" value="DNA/RNA polymerases"/>
    <property type="match status" value="1"/>
</dbReference>
<dbReference type="InterPro" id="IPR051083">
    <property type="entry name" value="GrpII_Intron_Splice-Mob/Def"/>
</dbReference>
<dbReference type="CDD" id="cd01646">
    <property type="entry name" value="RT_Bac_retron_I"/>
    <property type="match status" value="1"/>
</dbReference>
<dbReference type="AlphaFoldDB" id="A0A285VQX7"/>
<accession>A0A285VQX7</accession>
<name>A0A285VQX7_9GAMM</name>